<dbReference type="GO" id="GO:0016787">
    <property type="term" value="F:hydrolase activity"/>
    <property type="evidence" value="ECO:0007669"/>
    <property type="project" value="UniProtKB-KW"/>
</dbReference>
<dbReference type="EMBL" id="FNEJ01000013">
    <property type="protein sequence ID" value="SDI96069.1"/>
    <property type="molecule type" value="Genomic_DNA"/>
</dbReference>
<dbReference type="Pfam" id="PF19263">
    <property type="entry name" value="DUF5906"/>
    <property type="match status" value="1"/>
</dbReference>
<dbReference type="PANTHER" id="PTHR35372">
    <property type="entry name" value="ATP BINDING PROTEIN-RELATED"/>
    <property type="match status" value="1"/>
</dbReference>
<dbReference type="GO" id="GO:0004386">
    <property type="term" value="F:helicase activity"/>
    <property type="evidence" value="ECO:0007669"/>
    <property type="project" value="UniProtKB-KW"/>
</dbReference>
<gene>
    <name evidence="6" type="ORF">SAMN04487993_1013123</name>
</gene>
<evidence type="ECO:0000256" key="1">
    <source>
        <dbReference type="ARBA" id="ARBA00022741"/>
    </source>
</evidence>
<proteinExistence type="predicted"/>
<feature type="region of interest" description="Disordered" evidence="4">
    <location>
        <begin position="600"/>
        <end position="621"/>
    </location>
</feature>
<keyword evidence="7" id="KW-1185">Reference proteome</keyword>
<protein>
    <submittedName>
        <fullName evidence="6">Putative DNA primase/helicase</fullName>
    </submittedName>
</protein>
<keyword evidence="2" id="KW-0378">Hydrolase</keyword>
<feature type="compositionally biased region" description="Basic and acidic residues" evidence="4">
    <location>
        <begin position="600"/>
        <end position="609"/>
    </location>
</feature>
<dbReference type="GO" id="GO:0005524">
    <property type="term" value="F:ATP binding"/>
    <property type="evidence" value="ECO:0007669"/>
    <property type="project" value="UniProtKB-KW"/>
</dbReference>
<dbReference type="InterPro" id="IPR051620">
    <property type="entry name" value="ORF904-like_C"/>
</dbReference>
<dbReference type="PANTHER" id="PTHR35372:SF2">
    <property type="entry name" value="SF3 HELICASE DOMAIN-CONTAINING PROTEIN"/>
    <property type="match status" value="1"/>
</dbReference>
<dbReference type="NCBIfam" id="TIGR01613">
    <property type="entry name" value="primase_Cterm"/>
    <property type="match status" value="1"/>
</dbReference>
<dbReference type="Gene3D" id="3.40.50.300">
    <property type="entry name" value="P-loop containing nucleotide triphosphate hydrolases"/>
    <property type="match status" value="1"/>
</dbReference>
<keyword evidence="3" id="KW-0067">ATP-binding</keyword>
<dbReference type="InterPro" id="IPR014015">
    <property type="entry name" value="Helicase_SF3_DNA-vir"/>
</dbReference>
<evidence type="ECO:0000259" key="5">
    <source>
        <dbReference type="PROSITE" id="PS51206"/>
    </source>
</evidence>
<name>A0A1G8PU36_9RHOB</name>
<dbReference type="RefSeq" id="WP_089848759.1">
    <property type="nucleotide sequence ID" value="NZ_FNEJ01000013.1"/>
</dbReference>
<keyword evidence="6" id="KW-0347">Helicase</keyword>
<dbReference type="Proteomes" id="UP000199093">
    <property type="component" value="Unassembled WGS sequence"/>
</dbReference>
<evidence type="ECO:0000256" key="3">
    <source>
        <dbReference type="ARBA" id="ARBA00022840"/>
    </source>
</evidence>
<accession>A0A1G8PU36</accession>
<sequence length="621" mass="69679">MTDRREEVRARFAAAEDVDLPEAVAADAPQQDDVGMHERDAGERDHGAGGGQDGQADTAEPPEAQGALLPLNDTGNGQRFALYFGEDVMHVPRVEWHLWDGTHWKLDDDKVEVRRKAQQIQHKIHDEIPHLRLSSSERAMEERALALERRLDDLKTCPADMSAEDHAETVGKMKAEREGLREKLWGRGSTRQRHLGFAKSSGNTGGINNLLEEAKVPLSRSIDQMDADPLSVNTLNWLLRFGVEGGPEAGHSPVATIRCDPHRRLVPVEGMDLPQLITKVIPAEYDPEAKCPKFDAFLARVQPDPEMRRFLQRWFGLSMTGLKIQKFAFFYGDGANGKSVLVDLMARLLAGYAHSAKIESFTGANRRKGGEATPDIFPLIWARMVRTSEPEEGERLQEGLIKEITGGEPILVRKLHGDFIEREPFFKLTMSGNHKPDIRGTDDGIWRRVLLVPFEVQIPREERDDRLGATIWREERSGILNWVVDGLLEYLEVGLREPDKVRLATEEYRADSDPIGQFLDGVCEITGDPSHGIFSADLGRAFNFWAALNGHNMWTPNTIGRRLNDRAGRHKGPQGQTFTRIKSGVKKFIGIRLASEFQRDFDMAPRDAKGQPVPRQGSADQ</sequence>
<dbReference type="SUPFAM" id="SSF52540">
    <property type="entry name" value="P-loop containing nucleoside triphosphate hydrolases"/>
    <property type="match status" value="1"/>
</dbReference>
<dbReference type="InterPro" id="IPR006500">
    <property type="entry name" value="Helicase_put_C_phage/plasmid"/>
</dbReference>
<dbReference type="InterPro" id="IPR014818">
    <property type="entry name" value="Phage/plasmid_primase_P4_C"/>
</dbReference>
<keyword evidence="1" id="KW-0547">Nucleotide-binding</keyword>
<feature type="compositionally biased region" description="Basic and acidic residues" evidence="4">
    <location>
        <begin position="1"/>
        <end position="10"/>
    </location>
</feature>
<dbReference type="PROSITE" id="PS51206">
    <property type="entry name" value="SF3_HELICASE_1"/>
    <property type="match status" value="1"/>
</dbReference>
<evidence type="ECO:0000313" key="6">
    <source>
        <dbReference type="EMBL" id="SDI96069.1"/>
    </source>
</evidence>
<feature type="region of interest" description="Disordered" evidence="4">
    <location>
        <begin position="1"/>
        <end position="72"/>
    </location>
</feature>
<reference evidence="6 7" key="1">
    <citation type="submission" date="2016-10" db="EMBL/GenBank/DDBJ databases">
        <authorList>
            <person name="de Groot N.N."/>
        </authorList>
    </citation>
    <scope>NUCLEOTIDE SEQUENCE [LARGE SCALE GENOMIC DNA]</scope>
    <source>
        <strain evidence="6 7">DSM 26424</strain>
    </source>
</reference>
<dbReference type="OrthoDB" id="9763644at2"/>
<evidence type="ECO:0000256" key="4">
    <source>
        <dbReference type="SAM" id="MobiDB-lite"/>
    </source>
</evidence>
<feature type="domain" description="SF3 helicase" evidence="5">
    <location>
        <begin position="306"/>
        <end position="467"/>
    </location>
</feature>
<dbReference type="Pfam" id="PF08706">
    <property type="entry name" value="D5_N"/>
    <property type="match status" value="1"/>
</dbReference>
<feature type="compositionally biased region" description="Low complexity" evidence="4">
    <location>
        <begin position="23"/>
        <end position="33"/>
    </location>
</feature>
<dbReference type="InterPro" id="IPR027417">
    <property type="entry name" value="P-loop_NTPase"/>
</dbReference>
<feature type="compositionally biased region" description="Basic and acidic residues" evidence="4">
    <location>
        <begin position="34"/>
        <end position="47"/>
    </location>
</feature>
<evidence type="ECO:0000256" key="2">
    <source>
        <dbReference type="ARBA" id="ARBA00022801"/>
    </source>
</evidence>
<dbReference type="InterPro" id="IPR045455">
    <property type="entry name" value="NrS-1_pol-like_helicase"/>
</dbReference>
<evidence type="ECO:0000313" key="7">
    <source>
        <dbReference type="Proteomes" id="UP000199093"/>
    </source>
</evidence>
<dbReference type="AlphaFoldDB" id="A0A1G8PU36"/>
<dbReference type="SMART" id="SM00885">
    <property type="entry name" value="D5_N"/>
    <property type="match status" value="1"/>
</dbReference>
<dbReference type="STRING" id="555512.SAMN04487993_1013123"/>
<organism evidence="6 7">
    <name type="scientific">Salipiger marinus</name>
    <dbReference type="NCBI Taxonomy" id="555512"/>
    <lineage>
        <taxon>Bacteria</taxon>
        <taxon>Pseudomonadati</taxon>
        <taxon>Pseudomonadota</taxon>
        <taxon>Alphaproteobacteria</taxon>
        <taxon>Rhodobacterales</taxon>
        <taxon>Roseobacteraceae</taxon>
        <taxon>Salipiger</taxon>
    </lineage>
</organism>